<feature type="transmembrane region" description="Helical" evidence="8">
    <location>
        <begin position="198"/>
        <end position="221"/>
    </location>
</feature>
<feature type="transmembrane region" description="Helical" evidence="8">
    <location>
        <begin position="365"/>
        <end position="387"/>
    </location>
</feature>
<keyword evidence="3 8" id="KW-0812">Transmembrane</keyword>
<feature type="transmembrane region" description="Helical" evidence="8">
    <location>
        <begin position="281"/>
        <end position="300"/>
    </location>
</feature>
<dbReference type="InterPro" id="IPR004268">
    <property type="entry name" value="MurJ"/>
</dbReference>
<protein>
    <submittedName>
        <fullName evidence="9">Unannotated protein</fullName>
    </submittedName>
</protein>
<dbReference type="PANTHER" id="PTHR47019">
    <property type="entry name" value="LIPID II FLIPPASE MURJ"/>
    <property type="match status" value="1"/>
</dbReference>
<feature type="transmembrane region" description="Helical" evidence="8">
    <location>
        <begin position="242"/>
        <end position="261"/>
    </location>
</feature>
<evidence type="ECO:0000313" key="9">
    <source>
        <dbReference type="EMBL" id="CAB4567737.1"/>
    </source>
</evidence>
<feature type="transmembrane region" description="Helical" evidence="8">
    <location>
        <begin position="82"/>
        <end position="109"/>
    </location>
</feature>
<evidence type="ECO:0000256" key="5">
    <source>
        <dbReference type="ARBA" id="ARBA00022984"/>
    </source>
</evidence>
<dbReference type="NCBIfam" id="TIGR01695">
    <property type="entry name" value="murJ_mviN"/>
    <property type="match status" value="1"/>
</dbReference>
<dbReference type="PRINTS" id="PR01806">
    <property type="entry name" value="VIRFACTRMVIN"/>
</dbReference>
<dbReference type="EMBL" id="CAEZSR010000082">
    <property type="protein sequence ID" value="CAB4567737.1"/>
    <property type="molecule type" value="Genomic_DNA"/>
</dbReference>
<feature type="transmembrane region" description="Helical" evidence="8">
    <location>
        <begin position="396"/>
        <end position="414"/>
    </location>
</feature>
<name>A0A6J6DUR7_9ZZZZ</name>
<evidence type="ECO:0000256" key="4">
    <source>
        <dbReference type="ARBA" id="ARBA00022960"/>
    </source>
</evidence>
<keyword evidence="6 8" id="KW-1133">Transmembrane helix</keyword>
<feature type="transmembrane region" description="Helical" evidence="8">
    <location>
        <begin position="51"/>
        <end position="70"/>
    </location>
</feature>
<dbReference type="PIRSF" id="PIRSF002869">
    <property type="entry name" value="MviN"/>
    <property type="match status" value="1"/>
</dbReference>
<dbReference type="PANTHER" id="PTHR47019:SF1">
    <property type="entry name" value="LIPID II FLIPPASE MURJ"/>
    <property type="match status" value="1"/>
</dbReference>
<dbReference type="GO" id="GO:0009252">
    <property type="term" value="P:peptidoglycan biosynthetic process"/>
    <property type="evidence" value="ECO:0007669"/>
    <property type="project" value="UniProtKB-KW"/>
</dbReference>
<accession>A0A6J6DUR7</accession>
<dbReference type="InterPro" id="IPR051050">
    <property type="entry name" value="Lipid_II_flippase_MurJ/MviN"/>
</dbReference>
<keyword evidence="5" id="KW-0573">Peptidoglycan synthesis</keyword>
<feature type="transmembrane region" description="Helical" evidence="8">
    <location>
        <begin position="20"/>
        <end position="39"/>
    </location>
</feature>
<keyword evidence="4" id="KW-0133">Cell shape</keyword>
<dbReference type="AlphaFoldDB" id="A0A6J6DUR7"/>
<feature type="transmembrane region" description="Helical" evidence="8">
    <location>
        <begin position="487"/>
        <end position="510"/>
    </location>
</feature>
<dbReference type="CDD" id="cd13123">
    <property type="entry name" value="MATE_MurJ_like"/>
    <property type="match status" value="1"/>
</dbReference>
<evidence type="ECO:0000256" key="6">
    <source>
        <dbReference type="ARBA" id="ARBA00022989"/>
    </source>
</evidence>
<keyword evidence="2" id="KW-1003">Cell membrane</keyword>
<feature type="transmembrane region" description="Helical" evidence="8">
    <location>
        <begin position="453"/>
        <end position="475"/>
    </location>
</feature>
<evidence type="ECO:0000256" key="1">
    <source>
        <dbReference type="ARBA" id="ARBA00004651"/>
    </source>
</evidence>
<dbReference type="GO" id="GO:0005886">
    <property type="term" value="C:plasma membrane"/>
    <property type="evidence" value="ECO:0007669"/>
    <property type="project" value="UniProtKB-SubCell"/>
</dbReference>
<dbReference type="Pfam" id="PF03023">
    <property type="entry name" value="MurJ"/>
    <property type="match status" value="1"/>
</dbReference>
<feature type="transmembrane region" description="Helical" evidence="8">
    <location>
        <begin position="321"/>
        <end position="340"/>
    </location>
</feature>
<keyword evidence="7 8" id="KW-0472">Membrane</keyword>
<feature type="transmembrane region" description="Helical" evidence="8">
    <location>
        <begin position="157"/>
        <end position="178"/>
    </location>
</feature>
<feature type="transmembrane region" description="Helical" evidence="8">
    <location>
        <begin position="420"/>
        <end position="441"/>
    </location>
</feature>
<evidence type="ECO:0000256" key="7">
    <source>
        <dbReference type="ARBA" id="ARBA00023136"/>
    </source>
</evidence>
<reference evidence="9" key="1">
    <citation type="submission" date="2020-05" db="EMBL/GenBank/DDBJ databases">
        <authorList>
            <person name="Chiriac C."/>
            <person name="Salcher M."/>
            <person name="Ghai R."/>
            <person name="Kavagutti S V."/>
        </authorList>
    </citation>
    <scope>NUCLEOTIDE SEQUENCE</scope>
</reference>
<organism evidence="9">
    <name type="scientific">freshwater metagenome</name>
    <dbReference type="NCBI Taxonomy" id="449393"/>
    <lineage>
        <taxon>unclassified sequences</taxon>
        <taxon>metagenomes</taxon>
        <taxon>ecological metagenomes</taxon>
    </lineage>
</organism>
<evidence type="ECO:0000256" key="2">
    <source>
        <dbReference type="ARBA" id="ARBA00022475"/>
    </source>
</evidence>
<evidence type="ECO:0000256" key="8">
    <source>
        <dbReference type="SAM" id="Phobius"/>
    </source>
</evidence>
<dbReference type="GO" id="GO:0015648">
    <property type="term" value="F:lipid-linked peptidoglycan transporter activity"/>
    <property type="evidence" value="ECO:0007669"/>
    <property type="project" value="TreeGrafter"/>
</dbReference>
<comment type="subcellular location">
    <subcellularLocation>
        <location evidence="1">Cell membrane</location>
        <topology evidence="1">Multi-pass membrane protein</topology>
    </subcellularLocation>
</comment>
<dbReference type="GO" id="GO:0008360">
    <property type="term" value="P:regulation of cell shape"/>
    <property type="evidence" value="ECO:0007669"/>
    <property type="project" value="UniProtKB-KW"/>
</dbReference>
<evidence type="ECO:0000256" key="3">
    <source>
        <dbReference type="ARBA" id="ARBA00022692"/>
    </source>
</evidence>
<feature type="transmembrane region" description="Helical" evidence="8">
    <location>
        <begin position="129"/>
        <end position="150"/>
    </location>
</feature>
<proteinExistence type="predicted"/>
<gene>
    <name evidence="9" type="ORF">UFOPK1493_02195</name>
</gene>
<dbReference type="GO" id="GO:0034204">
    <property type="term" value="P:lipid translocation"/>
    <property type="evidence" value="ECO:0007669"/>
    <property type="project" value="TreeGrafter"/>
</dbReference>
<sequence>MSSLLRSNIVVALGTALSRLTGLLRVAVFAIVIGQTALADAYNGANNSPNAIYELLLGGVLSASLVPMFTRHAEDDDEDATSAVLSVAVLVLTALTAIAVVCAPLIFHLFSIDVADGVDPDEYREAGTLLARIFLVQIFFYGVSALANALLQARRRFFAAAWSPVLSNLVIIASLLMVPSAVGGREPELIEVITNDRLRWTLGLGATLGIAVMAIAVIPALTRANVPLHFNPQFRHPAVRQLVKLSGWTFGYVVANQISIIVVQNLAQPGSGDLDAYMKAYIFFVLPHGLLAMSIVTTFTPEMARAVARKDRQAFIDRTSMGIRLVALATFPAAAAMFVLRRPLIGVSLEHGNFDPADTIDTSRALAGFALGLVTFSVYLFVLRAFYAHTDARTPFVINLVQNVINIVLAIVLVGRFGVLGLAAAFALSYGIAALWALQVLTYKVRGFALRPIVGSMARMALAAVVMMEVTWVVARAVGGDSGLAALARVAVAGTVGVASYLVVLTLLGVQELRQLRDRIAARFA</sequence>